<dbReference type="Proteomes" id="UP000799779">
    <property type="component" value="Unassembled WGS sequence"/>
</dbReference>
<dbReference type="SUPFAM" id="SSF50447">
    <property type="entry name" value="Translation proteins"/>
    <property type="match status" value="1"/>
</dbReference>
<evidence type="ECO:0000259" key="4">
    <source>
        <dbReference type="SMART" id="SM00863"/>
    </source>
</evidence>
<dbReference type="PANTHER" id="PTHR43462">
    <property type="entry name" value="ALANYL-TRNA EDITING PROTEIN"/>
    <property type="match status" value="1"/>
</dbReference>
<evidence type="ECO:0000313" key="5">
    <source>
        <dbReference type="EMBL" id="KAF2002553.1"/>
    </source>
</evidence>
<comment type="cofactor">
    <cofactor evidence="1">
        <name>Zn(2+)</name>
        <dbReference type="ChEBI" id="CHEBI:29105"/>
    </cofactor>
</comment>
<dbReference type="InterPro" id="IPR051335">
    <property type="entry name" value="Alanyl-tRNA_Editing_Enzymes"/>
</dbReference>
<evidence type="ECO:0000313" key="6">
    <source>
        <dbReference type="Proteomes" id="UP000799779"/>
    </source>
</evidence>
<dbReference type="InterPro" id="IPR012947">
    <property type="entry name" value="tRNA_SAD"/>
</dbReference>
<dbReference type="SUPFAM" id="SSF55186">
    <property type="entry name" value="ThrRS/AlaRS common domain"/>
    <property type="match status" value="1"/>
</dbReference>
<dbReference type="EMBL" id="ML977577">
    <property type="protein sequence ID" value="KAF2002553.1"/>
    <property type="molecule type" value="Genomic_DNA"/>
</dbReference>
<evidence type="ECO:0000256" key="1">
    <source>
        <dbReference type="ARBA" id="ARBA00001947"/>
    </source>
</evidence>
<dbReference type="GO" id="GO:0043039">
    <property type="term" value="P:tRNA aminoacylation"/>
    <property type="evidence" value="ECO:0007669"/>
    <property type="project" value="InterPro"/>
</dbReference>
<dbReference type="Gene3D" id="2.40.30.130">
    <property type="match status" value="1"/>
</dbReference>
<dbReference type="SMART" id="SM00863">
    <property type="entry name" value="tRNA_SAD"/>
    <property type="match status" value="1"/>
</dbReference>
<gene>
    <name evidence="5" type="ORF">P154DRAFT_521018</name>
</gene>
<keyword evidence="6" id="KW-1185">Reference proteome</keyword>
<dbReference type="InterPro" id="IPR009000">
    <property type="entry name" value="Transl_B-barrel_sf"/>
</dbReference>
<dbReference type="OrthoDB" id="288942at2759"/>
<dbReference type="GO" id="GO:0004812">
    <property type="term" value="F:aminoacyl-tRNA ligase activity"/>
    <property type="evidence" value="ECO:0007669"/>
    <property type="project" value="InterPro"/>
</dbReference>
<sequence>MSPPGAINKVPETKTDALYQKNGTLHTHTTTLSSITPLATFPPEIQALYQKPTVKSEAEIPQKSPYVLTFPETIFHAQGGGQPSDTGTITLHPSSQDSSTPPSTEQGKDEEAPTFHVHSVRKASLAILHIGTFNPPSSPSLFTTSPSSPPRQITQSLNIPSRTLHSRLHTGGHVLSLAIRFLSTSSPSTLPPSLKEVKASHYPGAAFVEFQGLIPGTAKGDIQAQVDKFVAHDLDVKVHFWTPEEAAEKCAMVGEGIKGGEEGVRVVEIGDVGSYPCGGTHVLRLSELGRVVVRNIKRQKGVSKVSYEVVDV</sequence>
<accession>A0A6A5WL07</accession>
<comment type="similarity">
    <text evidence="2">Belongs to the class-II aminoacyl-tRNA synthetase family. Alax-L subfamily.</text>
</comment>
<dbReference type="PANTHER" id="PTHR43462:SF2">
    <property type="entry name" value="THREONYL AND ALANYL TRNA SYNTHETASE SECOND ADDITIONAL DOMAIN-CONTAINING PROTEIN"/>
    <property type="match status" value="1"/>
</dbReference>
<feature type="domain" description="Threonyl/alanyl tRNA synthetase SAD" evidence="4">
    <location>
        <begin position="264"/>
        <end position="306"/>
    </location>
</feature>
<feature type="compositionally biased region" description="Polar residues" evidence="3">
    <location>
        <begin position="83"/>
        <end position="92"/>
    </location>
</feature>
<dbReference type="Gene3D" id="3.30.980.10">
    <property type="entry name" value="Threonyl-trna Synthetase, Chain A, domain 2"/>
    <property type="match status" value="1"/>
</dbReference>
<reference evidence="5" key="1">
    <citation type="journal article" date="2020" name="Stud. Mycol.">
        <title>101 Dothideomycetes genomes: a test case for predicting lifestyles and emergence of pathogens.</title>
        <authorList>
            <person name="Haridas S."/>
            <person name="Albert R."/>
            <person name="Binder M."/>
            <person name="Bloem J."/>
            <person name="Labutti K."/>
            <person name="Salamov A."/>
            <person name="Andreopoulos B."/>
            <person name="Baker S."/>
            <person name="Barry K."/>
            <person name="Bills G."/>
            <person name="Bluhm B."/>
            <person name="Cannon C."/>
            <person name="Castanera R."/>
            <person name="Culley D."/>
            <person name="Daum C."/>
            <person name="Ezra D."/>
            <person name="Gonzalez J."/>
            <person name="Henrissat B."/>
            <person name="Kuo A."/>
            <person name="Liang C."/>
            <person name="Lipzen A."/>
            <person name="Lutzoni F."/>
            <person name="Magnuson J."/>
            <person name="Mondo S."/>
            <person name="Nolan M."/>
            <person name="Ohm R."/>
            <person name="Pangilinan J."/>
            <person name="Park H.-J."/>
            <person name="Ramirez L."/>
            <person name="Alfaro M."/>
            <person name="Sun H."/>
            <person name="Tritt A."/>
            <person name="Yoshinaga Y."/>
            <person name="Zwiers L.-H."/>
            <person name="Turgeon B."/>
            <person name="Goodwin S."/>
            <person name="Spatafora J."/>
            <person name="Crous P."/>
            <person name="Grigoriev I."/>
        </authorList>
    </citation>
    <scope>NUCLEOTIDE SEQUENCE</scope>
    <source>
        <strain evidence="5">CBS 123094</strain>
    </source>
</reference>
<proteinExistence type="inferred from homology"/>
<organism evidence="5 6">
    <name type="scientific">Amniculicola lignicola CBS 123094</name>
    <dbReference type="NCBI Taxonomy" id="1392246"/>
    <lineage>
        <taxon>Eukaryota</taxon>
        <taxon>Fungi</taxon>
        <taxon>Dikarya</taxon>
        <taxon>Ascomycota</taxon>
        <taxon>Pezizomycotina</taxon>
        <taxon>Dothideomycetes</taxon>
        <taxon>Pleosporomycetidae</taxon>
        <taxon>Pleosporales</taxon>
        <taxon>Amniculicolaceae</taxon>
        <taxon>Amniculicola</taxon>
    </lineage>
</organism>
<evidence type="ECO:0000256" key="3">
    <source>
        <dbReference type="SAM" id="MobiDB-lite"/>
    </source>
</evidence>
<protein>
    <submittedName>
        <fullName evidence="5">ThrRS/AlaRS common domain-containing protein</fullName>
    </submittedName>
</protein>
<dbReference type="AlphaFoldDB" id="A0A6A5WL07"/>
<evidence type="ECO:0000256" key="2">
    <source>
        <dbReference type="ARBA" id="ARBA00008429"/>
    </source>
</evidence>
<dbReference type="InterPro" id="IPR018163">
    <property type="entry name" value="Thr/Ala-tRNA-synth_IIc_edit"/>
</dbReference>
<name>A0A6A5WL07_9PLEO</name>
<feature type="compositionally biased region" description="Low complexity" evidence="3">
    <location>
        <begin position="93"/>
        <end position="104"/>
    </location>
</feature>
<feature type="region of interest" description="Disordered" evidence="3">
    <location>
        <begin position="75"/>
        <end position="113"/>
    </location>
</feature>
<dbReference type="Pfam" id="PF07973">
    <property type="entry name" value="tRNA_SAD"/>
    <property type="match status" value="1"/>
</dbReference>
<dbReference type="GO" id="GO:0005524">
    <property type="term" value="F:ATP binding"/>
    <property type="evidence" value="ECO:0007669"/>
    <property type="project" value="InterPro"/>
</dbReference>